<sequence>MSTKEQRRQKKLAKKRSKEIVKRKELARERNSLQSLAGQMKAASAGPLDQCLMSAGLFQPDTKFGSVFISRRMRDGRVAIVKILVDGLCLGVKNVAAFVCYPADQNQILEDMSQSELMQEVPLAKARKFVEGAIAFAEQFKFDPHADYRKVEVMWGDTDPNECSEAFAFGDHEGKPRFVNGPYDSLVLQQQIREKLQTHAGEGNYSIVVMMDPVDSASGGDWSDGPELDADIDEDVIDGRAVPRIR</sequence>
<proteinExistence type="predicted"/>
<dbReference type="EMBL" id="SJPT01000001">
    <property type="protein sequence ID" value="TWU26356.1"/>
    <property type="molecule type" value="Genomic_DNA"/>
</dbReference>
<evidence type="ECO:0000256" key="1">
    <source>
        <dbReference type="SAM" id="MobiDB-lite"/>
    </source>
</evidence>
<dbReference type="OrthoDB" id="289429at2"/>
<dbReference type="AlphaFoldDB" id="A0A5C6CTJ1"/>
<dbReference type="RefSeq" id="WP_146592724.1">
    <property type="nucleotide sequence ID" value="NZ_SJPT01000001.1"/>
</dbReference>
<comment type="caution">
    <text evidence="2">The sequence shown here is derived from an EMBL/GenBank/DDBJ whole genome shotgun (WGS) entry which is preliminary data.</text>
</comment>
<evidence type="ECO:0000313" key="2">
    <source>
        <dbReference type="EMBL" id="TWU26356.1"/>
    </source>
</evidence>
<organism evidence="2 3">
    <name type="scientific">Novipirellula galeiformis</name>
    <dbReference type="NCBI Taxonomy" id="2528004"/>
    <lineage>
        <taxon>Bacteria</taxon>
        <taxon>Pseudomonadati</taxon>
        <taxon>Planctomycetota</taxon>
        <taxon>Planctomycetia</taxon>
        <taxon>Pirellulales</taxon>
        <taxon>Pirellulaceae</taxon>
        <taxon>Novipirellula</taxon>
    </lineage>
</organism>
<feature type="compositionally biased region" description="Basic residues" evidence="1">
    <location>
        <begin position="7"/>
        <end position="17"/>
    </location>
</feature>
<name>A0A5C6CTJ1_9BACT</name>
<keyword evidence="3" id="KW-1185">Reference proteome</keyword>
<evidence type="ECO:0000313" key="3">
    <source>
        <dbReference type="Proteomes" id="UP000316304"/>
    </source>
</evidence>
<protein>
    <submittedName>
        <fullName evidence="2">Uncharacterized protein</fullName>
    </submittedName>
</protein>
<accession>A0A5C6CTJ1</accession>
<feature type="region of interest" description="Disordered" evidence="1">
    <location>
        <begin position="1"/>
        <end position="24"/>
    </location>
</feature>
<gene>
    <name evidence="2" type="ORF">Pla52o_02090</name>
</gene>
<reference evidence="2 3" key="1">
    <citation type="submission" date="2019-02" db="EMBL/GenBank/DDBJ databases">
        <title>Deep-cultivation of Planctomycetes and their phenomic and genomic characterization uncovers novel biology.</title>
        <authorList>
            <person name="Wiegand S."/>
            <person name="Jogler M."/>
            <person name="Boedeker C."/>
            <person name="Pinto D."/>
            <person name="Vollmers J."/>
            <person name="Rivas-Marin E."/>
            <person name="Kohn T."/>
            <person name="Peeters S.H."/>
            <person name="Heuer A."/>
            <person name="Rast P."/>
            <person name="Oberbeckmann S."/>
            <person name="Bunk B."/>
            <person name="Jeske O."/>
            <person name="Meyerdierks A."/>
            <person name="Storesund J.E."/>
            <person name="Kallscheuer N."/>
            <person name="Luecker S."/>
            <person name="Lage O.M."/>
            <person name="Pohl T."/>
            <person name="Merkel B.J."/>
            <person name="Hornburger P."/>
            <person name="Mueller R.-W."/>
            <person name="Bruemmer F."/>
            <person name="Labrenz M."/>
            <person name="Spormann A.M."/>
            <person name="Op Den Camp H."/>
            <person name="Overmann J."/>
            <person name="Amann R."/>
            <person name="Jetten M.S.M."/>
            <person name="Mascher T."/>
            <person name="Medema M.H."/>
            <person name="Devos D.P."/>
            <person name="Kaster A.-K."/>
            <person name="Ovreas L."/>
            <person name="Rohde M."/>
            <person name="Galperin M.Y."/>
            <person name="Jogler C."/>
        </authorList>
    </citation>
    <scope>NUCLEOTIDE SEQUENCE [LARGE SCALE GENOMIC DNA]</scope>
    <source>
        <strain evidence="2 3">Pla52o</strain>
    </source>
</reference>
<dbReference type="Proteomes" id="UP000316304">
    <property type="component" value="Unassembled WGS sequence"/>
</dbReference>